<evidence type="ECO:0000313" key="7">
    <source>
        <dbReference type="Ensembl" id="ENSEEEP00000056113.1"/>
    </source>
</evidence>
<evidence type="ECO:0008006" key="9">
    <source>
        <dbReference type="Google" id="ProtNLM"/>
    </source>
</evidence>
<dbReference type="PANTHER" id="PTHR22917:SF10">
    <property type="entry name" value="HEMOPEXIN"/>
    <property type="match status" value="1"/>
</dbReference>
<evidence type="ECO:0000256" key="6">
    <source>
        <dbReference type="PROSITE-ProRule" id="PRU01011"/>
    </source>
</evidence>
<proteinExistence type="predicted"/>
<dbReference type="SMART" id="SM00120">
    <property type="entry name" value="HX"/>
    <property type="match status" value="6"/>
</dbReference>
<dbReference type="SUPFAM" id="SSF50923">
    <property type="entry name" value="Hemopexin-like domain"/>
    <property type="match status" value="2"/>
</dbReference>
<sequence>HAPHDDRCSILEFDAVTVNDEGELYFFKDDKLYKGFYAEAELSNKTFIELDDQHHIGHVDAHGHHDHHDQHDHQFFFLDNKVFSYDEHKLEKGYPKDISEVFPGIPDHLDAAVECPKPDCPSDSVLFFKGQKIYHYDIKTKKVDETELKSMPNCTSAFRYMGHYYCLHGHHFSMFDPINVEVHGKYPKDIRGYFIRCHHFDDNTVDEHIERERCSRVHLDSITEEEDGDLFAFRDHHFLSVINHTFHSDKIQIVFKGLHSDVDAAYSHEGHIHVIKGDMVYAHKVSHTPGDTFEPLDGYPVPLKEELGIESPVDAAFICPGKDIVYVIKGTKLYEVDLKVKPPVPGKPKPFTTFKKIDTAMCGTKGVTVVIGSHFYHFGSPMLMLASKAIPVKHDVAKELFGCDHYIPPKQ</sequence>
<comment type="subcellular location">
    <subcellularLocation>
        <location evidence="1">Secreted</location>
    </subcellularLocation>
</comment>
<dbReference type="InterPro" id="IPR051298">
    <property type="entry name" value="Heme_transport/Cell_adhesion"/>
</dbReference>
<feature type="repeat" description="Hemopexin" evidence="6">
    <location>
        <begin position="106"/>
        <end position="158"/>
    </location>
</feature>
<dbReference type="InterPro" id="IPR036375">
    <property type="entry name" value="Hemopexin-like_dom_sf"/>
</dbReference>
<name>A0AAY5EGW2_ELEEL</name>
<dbReference type="Ensembl" id="ENSEEET00000054911.1">
    <property type="protein sequence ID" value="ENSEEEP00000056113.1"/>
    <property type="gene ID" value="ENSEEEG00000023740.2"/>
</dbReference>
<protein>
    <recommendedName>
        <fullName evidence="9">Hemopexin</fullName>
    </recommendedName>
</protein>
<dbReference type="GO" id="GO:0005615">
    <property type="term" value="C:extracellular space"/>
    <property type="evidence" value="ECO:0007669"/>
    <property type="project" value="TreeGrafter"/>
</dbReference>
<feature type="repeat" description="Hemopexin" evidence="6">
    <location>
        <begin position="310"/>
        <end position="358"/>
    </location>
</feature>
<evidence type="ECO:0000256" key="3">
    <source>
        <dbReference type="ARBA" id="ARBA00022729"/>
    </source>
</evidence>
<dbReference type="InterPro" id="IPR000585">
    <property type="entry name" value="Hemopexin-like_dom"/>
</dbReference>
<evidence type="ECO:0000313" key="8">
    <source>
        <dbReference type="Proteomes" id="UP000314983"/>
    </source>
</evidence>
<keyword evidence="2" id="KW-0964">Secreted</keyword>
<evidence type="ECO:0000256" key="1">
    <source>
        <dbReference type="ARBA" id="ARBA00004613"/>
    </source>
</evidence>
<dbReference type="PROSITE" id="PS51642">
    <property type="entry name" value="HEMOPEXIN_2"/>
    <property type="match status" value="3"/>
</dbReference>
<gene>
    <name evidence="7" type="primary">hpxa</name>
</gene>
<reference evidence="7 8" key="1">
    <citation type="submission" date="2020-05" db="EMBL/GenBank/DDBJ databases">
        <title>Electrophorus electricus (electric eel) genome, fEleEle1, primary haplotype.</title>
        <authorList>
            <person name="Myers G."/>
            <person name="Meyer A."/>
            <person name="Fedrigo O."/>
            <person name="Formenti G."/>
            <person name="Rhie A."/>
            <person name="Tracey A."/>
            <person name="Sims Y."/>
            <person name="Jarvis E.D."/>
        </authorList>
    </citation>
    <scope>NUCLEOTIDE SEQUENCE [LARGE SCALE GENOMIC DNA]</scope>
</reference>
<reference evidence="7" key="2">
    <citation type="submission" date="2025-08" db="UniProtKB">
        <authorList>
            <consortium name="Ensembl"/>
        </authorList>
    </citation>
    <scope>IDENTIFICATION</scope>
</reference>
<evidence type="ECO:0000256" key="4">
    <source>
        <dbReference type="ARBA" id="ARBA00022737"/>
    </source>
</evidence>
<keyword evidence="8" id="KW-1185">Reference proteome</keyword>
<dbReference type="Proteomes" id="UP000314983">
    <property type="component" value="Chromosome 25"/>
</dbReference>
<dbReference type="CDD" id="cd00094">
    <property type="entry name" value="HX"/>
    <property type="match status" value="1"/>
</dbReference>
<dbReference type="AlphaFoldDB" id="A0AAY5EGW2"/>
<keyword evidence="5" id="KW-0325">Glycoprotein</keyword>
<feature type="repeat" description="Hemopexin" evidence="6">
    <location>
        <begin position="56"/>
        <end position="105"/>
    </location>
</feature>
<keyword evidence="3" id="KW-0732">Signal</keyword>
<accession>A0AAY5EGW2</accession>
<evidence type="ECO:0000256" key="5">
    <source>
        <dbReference type="ARBA" id="ARBA00023180"/>
    </source>
</evidence>
<evidence type="ECO:0000256" key="2">
    <source>
        <dbReference type="ARBA" id="ARBA00022525"/>
    </source>
</evidence>
<dbReference type="GeneTree" id="ENSGT00940000166972"/>
<dbReference type="Gene3D" id="2.110.10.10">
    <property type="entry name" value="Hemopexin-like domain"/>
    <property type="match status" value="2"/>
</dbReference>
<dbReference type="InterPro" id="IPR018487">
    <property type="entry name" value="Hemopexin-like_repeat"/>
</dbReference>
<keyword evidence="4" id="KW-0677">Repeat</keyword>
<organism evidence="7 8">
    <name type="scientific">Electrophorus electricus</name>
    <name type="common">Electric eel</name>
    <name type="synonym">Gymnotus electricus</name>
    <dbReference type="NCBI Taxonomy" id="8005"/>
    <lineage>
        <taxon>Eukaryota</taxon>
        <taxon>Metazoa</taxon>
        <taxon>Chordata</taxon>
        <taxon>Craniata</taxon>
        <taxon>Vertebrata</taxon>
        <taxon>Euteleostomi</taxon>
        <taxon>Actinopterygii</taxon>
        <taxon>Neopterygii</taxon>
        <taxon>Teleostei</taxon>
        <taxon>Ostariophysi</taxon>
        <taxon>Gymnotiformes</taxon>
        <taxon>Gymnotoidei</taxon>
        <taxon>Gymnotidae</taxon>
        <taxon>Electrophorus</taxon>
    </lineage>
</organism>
<reference evidence="7" key="3">
    <citation type="submission" date="2025-09" db="UniProtKB">
        <authorList>
            <consortium name="Ensembl"/>
        </authorList>
    </citation>
    <scope>IDENTIFICATION</scope>
</reference>
<dbReference type="Pfam" id="PF00045">
    <property type="entry name" value="Hemopexin"/>
    <property type="match status" value="1"/>
</dbReference>
<dbReference type="PANTHER" id="PTHR22917">
    <property type="entry name" value="HEMOPEXIN DOMAIN-CONTAINING PROTEIN"/>
    <property type="match status" value="1"/>
</dbReference>